<dbReference type="PROSITE" id="PS51257">
    <property type="entry name" value="PROKAR_LIPOPROTEIN"/>
    <property type="match status" value="1"/>
</dbReference>
<dbReference type="CDD" id="cd14657">
    <property type="entry name" value="Imelysin_IrpA-like"/>
    <property type="match status" value="1"/>
</dbReference>
<gene>
    <name evidence="6" type="ORF">ACFOMG_00470</name>
</gene>
<feature type="signal peptide" evidence="4">
    <location>
        <begin position="1"/>
        <end position="18"/>
    </location>
</feature>
<name>A0ABV7VPF4_9GAMM</name>
<feature type="region of interest" description="Disordered" evidence="3">
    <location>
        <begin position="219"/>
        <end position="252"/>
    </location>
</feature>
<dbReference type="RefSeq" id="WP_376864134.1">
    <property type="nucleotide sequence ID" value="NZ_JBHRYB010000001.1"/>
</dbReference>
<evidence type="ECO:0000256" key="1">
    <source>
        <dbReference type="ARBA" id="ARBA00004196"/>
    </source>
</evidence>
<comment type="caution">
    <text evidence="6">The sequence shown here is derived from an EMBL/GenBank/DDBJ whole genome shotgun (WGS) entry which is preliminary data.</text>
</comment>
<dbReference type="InterPro" id="IPR038352">
    <property type="entry name" value="Imelysin_sf"/>
</dbReference>
<dbReference type="InterPro" id="IPR018976">
    <property type="entry name" value="Imelysin-like"/>
</dbReference>
<evidence type="ECO:0000256" key="4">
    <source>
        <dbReference type="SAM" id="SignalP"/>
    </source>
</evidence>
<evidence type="ECO:0000256" key="3">
    <source>
        <dbReference type="SAM" id="MobiDB-lite"/>
    </source>
</evidence>
<keyword evidence="2 4" id="KW-0732">Signal</keyword>
<accession>A0ABV7VPF4</accession>
<reference evidence="7" key="1">
    <citation type="journal article" date="2019" name="Int. J. Syst. Evol. Microbiol.">
        <title>The Global Catalogue of Microorganisms (GCM) 10K type strain sequencing project: providing services to taxonomists for standard genome sequencing and annotation.</title>
        <authorList>
            <consortium name="The Broad Institute Genomics Platform"/>
            <consortium name="The Broad Institute Genome Sequencing Center for Infectious Disease"/>
            <person name="Wu L."/>
            <person name="Ma J."/>
        </authorList>
    </citation>
    <scope>NUCLEOTIDE SEQUENCE [LARGE SCALE GENOMIC DNA]</scope>
    <source>
        <strain evidence="7">KCTC 42424</strain>
    </source>
</reference>
<organism evidence="6 7">
    <name type="scientific">Bacterioplanoides pacificum</name>
    <dbReference type="NCBI Taxonomy" id="1171596"/>
    <lineage>
        <taxon>Bacteria</taxon>
        <taxon>Pseudomonadati</taxon>
        <taxon>Pseudomonadota</taxon>
        <taxon>Gammaproteobacteria</taxon>
        <taxon>Oceanospirillales</taxon>
        <taxon>Oceanospirillaceae</taxon>
        <taxon>Bacterioplanoides</taxon>
    </lineage>
</organism>
<proteinExistence type="predicted"/>
<comment type="subcellular location">
    <subcellularLocation>
        <location evidence="1">Cell envelope</location>
    </subcellularLocation>
</comment>
<evidence type="ECO:0000256" key="2">
    <source>
        <dbReference type="ARBA" id="ARBA00022729"/>
    </source>
</evidence>
<feature type="domain" description="Imelysin-like" evidence="5">
    <location>
        <begin position="47"/>
        <end position="453"/>
    </location>
</feature>
<evidence type="ECO:0000259" key="5">
    <source>
        <dbReference type="Pfam" id="PF09375"/>
    </source>
</evidence>
<protein>
    <submittedName>
        <fullName evidence="6">Imelysin family protein</fullName>
    </submittedName>
</protein>
<feature type="chain" id="PRO_5045966447" evidence="4">
    <location>
        <begin position="19"/>
        <end position="488"/>
    </location>
</feature>
<evidence type="ECO:0000313" key="7">
    <source>
        <dbReference type="Proteomes" id="UP001595722"/>
    </source>
</evidence>
<dbReference type="Gene3D" id="1.20.1420.20">
    <property type="entry name" value="M75 peptidase, HXXE motif"/>
    <property type="match status" value="1"/>
</dbReference>
<sequence length="488" mass="52468">MKLTQLAACIAASSLLIACGSDDDNDSNESYSNPQVQKVLNTNADIALAAYSDSVDTAVKLKEALKAFREEPKDDTLAAAKTAWLVAREPYGQTEVYRFRNSPIDSTNYSDEDGPEGDINAWPLGEALIDYVKVNTTDFGDDQVGVTANLAGVNGNGALTAAQAEANQDNNIIGQSTITINADLLGDTATADDEHDVIAGYHAIEFLLWGQDLNTTNQAVTDGTDRDQAVNTGSMGGQRPVSDFVSTQPGDKADRRHQYLEVAVDKLIADLKQVRDGWAEGAVYRTKFTTINSQADANQRLAEILTGMGTLSEGELAGERMQIAYAGNSQEDEHSCFSDNTHRDVVLNALGVANSYYGEYKGYDSNLDGDIDADDNTTRAVNGYGLDDLLADTQRSALAAEMHAALQATKTAYTKIDQSARDGKPFDVLIMPEYHTDENKADNPVRQTIAALFAQSIKIQDIADALSLGDVVDEGASECNTQNPDSEC</sequence>
<dbReference type="EMBL" id="JBHRYB010000001">
    <property type="protein sequence ID" value="MFC3678582.1"/>
    <property type="molecule type" value="Genomic_DNA"/>
</dbReference>
<keyword evidence="7" id="KW-1185">Reference proteome</keyword>
<evidence type="ECO:0000313" key="6">
    <source>
        <dbReference type="EMBL" id="MFC3678582.1"/>
    </source>
</evidence>
<dbReference type="Proteomes" id="UP001595722">
    <property type="component" value="Unassembled WGS sequence"/>
</dbReference>
<dbReference type="Pfam" id="PF09375">
    <property type="entry name" value="Peptidase_M75"/>
    <property type="match status" value="1"/>
</dbReference>